<feature type="compositionally biased region" description="Low complexity" evidence="1">
    <location>
        <begin position="211"/>
        <end position="220"/>
    </location>
</feature>
<dbReference type="Proteomes" id="UP001281761">
    <property type="component" value="Unassembled WGS sequence"/>
</dbReference>
<proteinExistence type="predicted"/>
<dbReference type="PRINTS" id="PR01217">
    <property type="entry name" value="PRICHEXTENSN"/>
</dbReference>
<feature type="compositionally biased region" description="Low complexity" evidence="1">
    <location>
        <begin position="191"/>
        <end position="203"/>
    </location>
</feature>
<sequence>MVYRSGWDSLSPVSLDGHHTLHLLRCHSSIVDGNELLLFMLVDFRPFINLMLSSHTPLCLRILDLPRSTDTPEHDSEGSEDVLTELMVVFDRYSLAIHTITLPLPLPLHQHPPTPLRLSLTTHTLLLPLPLPHHSHPPTPLRLSLTTHTLPLPLPLPHHSHPPLPSASPSPPTPSHSPLPLPHHPHPPTPLCLSLTTNTLPLPSASPSPHTPSHSSLPLPHHQHPPTPLCLSLPTHTSHSLCLSLTTHTLPLPLPLPHHPHPPTPSASPSPPTPSHSPLPLPHHHTLPLPLPLPHHPHPPTPLCLSLTTHTLPLPLPLPHHPHPPTPLCLSLTTHTLPLPSASPSPPTPSHSPLPLHSPHSRCQTLGRKAMILNSLLLPTARALRRLDLERHHQPHSTRGIVLPQVLVPHICTLCTTALNEITFSELDSLLIKIGVASCASTQNSNVLCSLHRKRWLDRPLSSTALHRHQLPL</sequence>
<organism evidence="2 3">
    <name type="scientific">Blattamonas nauphoetae</name>
    <dbReference type="NCBI Taxonomy" id="2049346"/>
    <lineage>
        <taxon>Eukaryota</taxon>
        <taxon>Metamonada</taxon>
        <taxon>Preaxostyla</taxon>
        <taxon>Oxymonadida</taxon>
        <taxon>Blattamonas</taxon>
    </lineage>
</organism>
<feature type="compositionally biased region" description="Pro residues" evidence="1">
    <location>
        <begin position="152"/>
        <end position="190"/>
    </location>
</feature>
<evidence type="ECO:0000256" key="1">
    <source>
        <dbReference type="SAM" id="MobiDB-lite"/>
    </source>
</evidence>
<feature type="compositionally biased region" description="Pro residues" evidence="1">
    <location>
        <begin position="341"/>
        <end position="352"/>
    </location>
</feature>
<protein>
    <submittedName>
        <fullName evidence="2">Uncharacterized protein</fullName>
    </submittedName>
</protein>
<evidence type="ECO:0000313" key="3">
    <source>
        <dbReference type="Proteomes" id="UP001281761"/>
    </source>
</evidence>
<feature type="region of interest" description="Disordered" evidence="1">
    <location>
        <begin position="152"/>
        <end position="225"/>
    </location>
</feature>
<feature type="compositionally biased region" description="Pro residues" evidence="1">
    <location>
        <begin position="253"/>
        <end position="281"/>
    </location>
</feature>
<gene>
    <name evidence="2" type="ORF">BLNAU_4833</name>
</gene>
<comment type="caution">
    <text evidence="2">The sequence shown here is derived from an EMBL/GenBank/DDBJ whole genome shotgun (WGS) entry which is preliminary data.</text>
</comment>
<reference evidence="2 3" key="1">
    <citation type="journal article" date="2022" name="bioRxiv">
        <title>Genomics of Preaxostyla Flagellates Illuminates Evolutionary Transitions and the Path Towards Mitochondrial Loss.</title>
        <authorList>
            <person name="Novak L.V.F."/>
            <person name="Treitli S.C."/>
            <person name="Pyrih J."/>
            <person name="Halakuc P."/>
            <person name="Pipaliya S.V."/>
            <person name="Vacek V."/>
            <person name="Brzon O."/>
            <person name="Soukal P."/>
            <person name="Eme L."/>
            <person name="Dacks J.B."/>
            <person name="Karnkowska A."/>
            <person name="Elias M."/>
            <person name="Hampl V."/>
        </authorList>
    </citation>
    <scope>NUCLEOTIDE SEQUENCE [LARGE SCALE GENOMIC DNA]</scope>
    <source>
        <strain evidence="2">NAU3</strain>
        <tissue evidence="2">Gut</tissue>
    </source>
</reference>
<feature type="compositionally biased region" description="Low complexity" evidence="1">
    <location>
        <begin position="328"/>
        <end position="340"/>
    </location>
</feature>
<feature type="region of interest" description="Disordered" evidence="1">
    <location>
        <begin position="253"/>
        <end position="294"/>
    </location>
</feature>
<feature type="region of interest" description="Disordered" evidence="1">
    <location>
        <begin position="327"/>
        <end position="361"/>
    </location>
</feature>
<evidence type="ECO:0000313" key="2">
    <source>
        <dbReference type="EMBL" id="KAK2960280.1"/>
    </source>
</evidence>
<name>A0ABQ9Y951_9EUKA</name>
<accession>A0ABQ9Y951</accession>
<dbReference type="EMBL" id="JARBJD010000024">
    <property type="protein sequence ID" value="KAK2960280.1"/>
    <property type="molecule type" value="Genomic_DNA"/>
</dbReference>
<keyword evidence="3" id="KW-1185">Reference proteome</keyword>